<dbReference type="InterPro" id="IPR043129">
    <property type="entry name" value="ATPase_NBD"/>
</dbReference>
<dbReference type="InterPro" id="IPR036390">
    <property type="entry name" value="WH_DNA-bd_sf"/>
</dbReference>
<keyword evidence="3" id="KW-0859">Xylose metabolism</keyword>
<keyword evidence="3" id="KW-0119">Carbohydrate metabolism</keyword>
<comment type="caution">
    <text evidence="4">The sequence shown here is derived from an EMBL/GenBank/DDBJ whole genome shotgun (WGS) entry which is preliminary data.</text>
</comment>
<comment type="similarity">
    <text evidence="2">Belongs to the ROK (NagC/XylR) family.</text>
</comment>
<evidence type="ECO:0000256" key="3">
    <source>
        <dbReference type="ARBA" id="ARBA00022629"/>
    </source>
</evidence>
<dbReference type="InterPro" id="IPR036388">
    <property type="entry name" value="WH-like_DNA-bd_sf"/>
</dbReference>
<organism evidence="4 5">
    <name type="scientific">Candidatus Caccousia avicola</name>
    <dbReference type="NCBI Taxonomy" id="2840721"/>
    <lineage>
        <taxon>Bacteria</taxon>
        <taxon>Bacillati</taxon>
        <taxon>Bacillota</taxon>
        <taxon>Clostridia</taxon>
        <taxon>Eubacteriales</taxon>
        <taxon>Oscillospiraceae</taxon>
        <taxon>Oscillospiraceae incertae sedis</taxon>
        <taxon>Candidatus Caccousia</taxon>
    </lineage>
</organism>
<comment type="function">
    <text evidence="1">Transcriptional repressor of xylose-utilizing enzymes.</text>
</comment>
<reference evidence="4" key="2">
    <citation type="journal article" date="2021" name="PeerJ">
        <title>Extensive microbial diversity within the chicken gut microbiome revealed by metagenomics and culture.</title>
        <authorList>
            <person name="Gilroy R."/>
            <person name="Ravi A."/>
            <person name="Getino M."/>
            <person name="Pursley I."/>
            <person name="Horton D.L."/>
            <person name="Alikhan N.F."/>
            <person name="Baker D."/>
            <person name="Gharbi K."/>
            <person name="Hall N."/>
            <person name="Watson M."/>
            <person name="Adriaenssens E.M."/>
            <person name="Foster-Nyarko E."/>
            <person name="Jarju S."/>
            <person name="Secka A."/>
            <person name="Antonio M."/>
            <person name="Oren A."/>
            <person name="Chaudhuri R.R."/>
            <person name="La Ragione R."/>
            <person name="Hildebrand F."/>
            <person name="Pallen M.J."/>
        </authorList>
    </citation>
    <scope>NUCLEOTIDE SEQUENCE</scope>
    <source>
        <strain evidence="4">ChiSxjej1B13-7958</strain>
    </source>
</reference>
<gene>
    <name evidence="4" type="ORF">IAB89_09350</name>
</gene>
<accession>A0A9D1APK1</accession>
<protein>
    <submittedName>
        <fullName evidence="4">ROK family transcriptional regulator</fullName>
    </submittedName>
</protein>
<dbReference type="Pfam" id="PF00480">
    <property type="entry name" value="ROK"/>
    <property type="match status" value="1"/>
</dbReference>
<dbReference type="PANTHER" id="PTHR18964:SF149">
    <property type="entry name" value="BIFUNCTIONAL UDP-N-ACETYLGLUCOSAMINE 2-EPIMERASE_N-ACETYLMANNOSAMINE KINASE"/>
    <property type="match status" value="1"/>
</dbReference>
<evidence type="ECO:0000313" key="5">
    <source>
        <dbReference type="Proteomes" id="UP000824242"/>
    </source>
</evidence>
<dbReference type="Pfam" id="PF13412">
    <property type="entry name" value="HTH_24"/>
    <property type="match status" value="1"/>
</dbReference>
<name>A0A9D1APK1_9FIRM</name>
<dbReference type="EMBL" id="DVGZ01000103">
    <property type="protein sequence ID" value="HIR47840.1"/>
    <property type="molecule type" value="Genomic_DNA"/>
</dbReference>
<sequence>MVRNGMELRRLNRNRIFRAVYESGRVSQQELALRLGLSLPTIAQNLRILCEEGLLREDGSFASTGGRPARGVSCIRDARLAVGLDVTRGHVSAVLTDLSGGIVRGIRRSVPFSDTEPYYRGLGEIAREVIGETPPERLLGAGVSFPGILAAGGGIRSSHVLGLGAREEEDFTRFLPCRAMLCNDASAAGRAELWGREGGSNAVYLSLSNSVGGAILLGGSLYEGENLRAAEFGHMTLVPDGLACYCGKKGCLDAYCAAGVLSDGYGGSLDAFFTALDRGEEAASSRWDAYLRSLATAVNSLHMAFDCPVILGGYVGAYMVPYMERLRAMASALDTFGGDGSYLQPCLYRREASAVGAALLFIEPFMESI</sequence>
<dbReference type="Gene3D" id="1.10.10.10">
    <property type="entry name" value="Winged helix-like DNA-binding domain superfamily/Winged helix DNA-binding domain"/>
    <property type="match status" value="1"/>
</dbReference>
<dbReference type="InterPro" id="IPR000600">
    <property type="entry name" value="ROK"/>
</dbReference>
<dbReference type="AlphaFoldDB" id="A0A9D1APK1"/>
<proteinExistence type="inferred from homology"/>
<dbReference type="GO" id="GO:0042732">
    <property type="term" value="P:D-xylose metabolic process"/>
    <property type="evidence" value="ECO:0007669"/>
    <property type="project" value="UniProtKB-KW"/>
</dbReference>
<dbReference type="SUPFAM" id="SSF53067">
    <property type="entry name" value="Actin-like ATPase domain"/>
    <property type="match status" value="2"/>
</dbReference>
<evidence type="ECO:0000256" key="1">
    <source>
        <dbReference type="ARBA" id="ARBA00002486"/>
    </source>
</evidence>
<reference evidence="4" key="1">
    <citation type="submission" date="2020-10" db="EMBL/GenBank/DDBJ databases">
        <authorList>
            <person name="Gilroy R."/>
        </authorList>
    </citation>
    <scope>NUCLEOTIDE SEQUENCE</scope>
    <source>
        <strain evidence="4">ChiSxjej1B13-7958</strain>
    </source>
</reference>
<dbReference type="SUPFAM" id="SSF46785">
    <property type="entry name" value="Winged helix' DNA-binding domain"/>
    <property type="match status" value="1"/>
</dbReference>
<evidence type="ECO:0000256" key="2">
    <source>
        <dbReference type="ARBA" id="ARBA00006479"/>
    </source>
</evidence>
<dbReference type="Gene3D" id="3.30.420.40">
    <property type="match status" value="2"/>
</dbReference>
<dbReference type="PANTHER" id="PTHR18964">
    <property type="entry name" value="ROK (REPRESSOR, ORF, KINASE) FAMILY"/>
    <property type="match status" value="1"/>
</dbReference>
<dbReference type="Proteomes" id="UP000824242">
    <property type="component" value="Unassembled WGS sequence"/>
</dbReference>
<evidence type="ECO:0000313" key="4">
    <source>
        <dbReference type="EMBL" id="HIR47840.1"/>
    </source>
</evidence>